<comment type="caution">
    <text evidence="2">The sequence shown here is derived from an EMBL/GenBank/DDBJ whole genome shotgun (WGS) entry which is preliminary data.</text>
</comment>
<evidence type="ECO:0000259" key="1">
    <source>
        <dbReference type="Pfam" id="PF03781"/>
    </source>
</evidence>
<evidence type="ECO:0000313" key="2">
    <source>
        <dbReference type="EMBL" id="KYF51260.1"/>
    </source>
</evidence>
<sequence length="163" mass="17516">MNCLSWYEAFAFCAWDGGRLPTEAEWNYAAAGGSEQRQYPWSKPASSTTIDSSYAVYECTGDGSAPGACTPSDIQPAGSRSPAGDGKWGQADLGGNLWEWVLDCYASYPGECNNCANLADVSTRVVRGGSCYDSAFFLLSSQRLIGYPSKRDIFVGARCARTP</sequence>
<dbReference type="GO" id="GO:0120147">
    <property type="term" value="F:formylglycine-generating oxidase activity"/>
    <property type="evidence" value="ECO:0007669"/>
    <property type="project" value="TreeGrafter"/>
</dbReference>
<protein>
    <recommendedName>
        <fullName evidence="1">Sulfatase-modifying factor enzyme-like domain-containing protein</fullName>
    </recommendedName>
</protein>
<dbReference type="InterPro" id="IPR005532">
    <property type="entry name" value="SUMF_dom"/>
</dbReference>
<dbReference type="AlphaFoldDB" id="A0A150P6G7"/>
<dbReference type="PANTHER" id="PTHR23150">
    <property type="entry name" value="SULFATASE MODIFYING FACTOR 1, 2"/>
    <property type="match status" value="1"/>
</dbReference>
<dbReference type="InterPro" id="IPR016187">
    <property type="entry name" value="CTDL_fold"/>
</dbReference>
<reference evidence="2 3" key="1">
    <citation type="submission" date="2014-02" db="EMBL/GenBank/DDBJ databases">
        <title>The small core and large imbalanced accessory genome model reveals a collaborative survival strategy of Sorangium cellulosum strains in nature.</title>
        <authorList>
            <person name="Han K."/>
            <person name="Peng R."/>
            <person name="Blom J."/>
            <person name="Li Y.-Z."/>
        </authorList>
    </citation>
    <scope>NUCLEOTIDE SEQUENCE [LARGE SCALE GENOMIC DNA]</scope>
    <source>
        <strain evidence="2 3">So0157-25</strain>
    </source>
</reference>
<feature type="domain" description="Sulfatase-modifying factor enzyme-like" evidence="1">
    <location>
        <begin position="3"/>
        <end position="161"/>
    </location>
</feature>
<evidence type="ECO:0000313" key="3">
    <source>
        <dbReference type="Proteomes" id="UP000075420"/>
    </source>
</evidence>
<dbReference type="EMBL" id="JELY01002911">
    <property type="protein sequence ID" value="KYF51260.1"/>
    <property type="molecule type" value="Genomic_DNA"/>
</dbReference>
<gene>
    <name evidence="2" type="ORF">BE08_42740</name>
</gene>
<name>A0A150P6G7_SORCE</name>
<dbReference type="InterPro" id="IPR051043">
    <property type="entry name" value="Sulfatase_Mod_Factor_Kinase"/>
</dbReference>
<dbReference type="Proteomes" id="UP000075420">
    <property type="component" value="Unassembled WGS sequence"/>
</dbReference>
<accession>A0A150P6G7</accession>
<proteinExistence type="predicted"/>
<dbReference type="Gene3D" id="3.90.1580.10">
    <property type="entry name" value="paralog of FGE (formylglycine-generating enzyme)"/>
    <property type="match status" value="1"/>
</dbReference>
<dbReference type="Pfam" id="PF03781">
    <property type="entry name" value="FGE-sulfatase"/>
    <property type="match status" value="1"/>
</dbReference>
<dbReference type="InterPro" id="IPR042095">
    <property type="entry name" value="SUMF_sf"/>
</dbReference>
<organism evidence="2 3">
    <name type="scientific">Sorangium cellulosum</name>
    <name type="common">Polyangium cellulosum</name>
    <dbReference type="NCBI Taxonomy" id="56"/>
    <lineage>
        <taxon>Bacteria</taxon>
        <taxon>Pseudomonadati</taxon>
        <taxon>Myxococcota</taxon>
        <taxon>Polyangia</taxon>
        <taxon>Polyangiales</taxon>
        <taxon>Polyangiaceae</taxon>
        <taxon>Sorangium</taxon>
    </lineage>
</organism>
<dbReference type="SUPFAM" id="SSF56436">
    <property type="entry name" value="C-type lectin-like"/>
    <property type="match status" value="1"/>
</dbReference>
<dbReference type="PANTHER" id="PTHR23150:SF19">
    <property type="entry name" value="FORMYLGLYCINE-GENERATING ENZYME"/>
    <property type="match status" value="1"/>
</dbReference>